<accession>A0A286UAR4</accession>
<sequence>MSYSQMWASAESLPELCSSVSTFSGTPTDLDGTETPPSSPRCILVDSISGAKEIDDDTNVSLPQSKLLTLGSRSMAEMMNYRVEECTREVDSREKLETIHGKKKLLYRPAVKLEGVKRSFAVARANSDISTHRWKGPDLEEEKTKVEPRSLQERRAFSCGELNNGKHLHLELPPLDVAAFLTSRSKKRHSLITRRSKLRTSWSVSPSPVIPTETTESRFTIDDEPQEQTLISNGLLKFDSPHCQIPAVQKPIIRPTNAAELETPSPIDALPLAYYY</sequence>
<proteinExistence type="predicted"/>
<dbReference type="EMBL" id="NBII01000008">
    <property type="protein sequence ID" value="PAV16672.1"/>
    <property type="molecule type" value="Genomic_DNA"/>
</dbReference>
<reference evidence="1 2" key="1">
    <citation type="journal article" date="2017" name="Mol. Ecol.">
        <title>Comparative and population genomic landscape of Phellinus noxius: A hypervariable fungus causing root rot in trees.</title>
        <authorList>
            <person name="Chung C.L."/>
            <person name="Lee T.J."/>
            <person name="Akiba M."/>
            <person name="Lee H.H."/>
            <person name="Kuo T.H."/>
            <person name="Liu D."/>
            <person name="Ke H.M."/>
            <person name="Yokoi T."/>
            <person name="Roa M.B."/>
            <person name="Lu M.J."/>
            <person name="Chang Y.Y."/>
            <person name="Ann P.J."/>
            <person name="Tsai J.N."/>
            <person name="Chen C.Y."/>
            <person name="Tzean S.S."/>
            <person name="Ota Y."/>
            <person name="Hattori T."/>
            <person name="Sahashi N."/>
            <person name="Liou R.F."/>
            <person name="Kikuchi T."/>
            <person name="Tsai I.J."/>
        </authorList>
    </citation>
    <scope>NUCLEOTIDE SEQUENCE [LARGE SCALE GENOMIC DNA]</scope>
    <source>
        <strain evidence="1 2">FFPRI411160</strain>
    </source>
</reference>
<comment type="caution">
    <text evidence="1">The sequence shown here is derived from an EMBL/GenBank/DDBJ whole genome shotgun (WGS) entry which is preliminary data.</text>
</comment>
<dbReference type="InParanoid" id="A0A286UAR4"/>
<protein>
    <submittedName>
        <fullName evidence="1">Uncharacterized protein</fullName>
    </submittedName>
</protein>
<name>A0A286UAR4_9AGAM</name>
<gene>
    <name evidence="1" type="ORF">PNOK_0829200</name>
</gene>
<evidence type="ECO:0000313" key="1">
    <source>
        <dbReference type="EMBL" id="PAV16672.1"/>
    </source>
</evidence>
<organism evidence="1 2">
    <name type="scientific">Pyrrhoderma noxium</name>
    <dbReference type="NCBI Taxonomy" id="2282107"/>
    <lineage>
        <taxon>Eukaryota</taxon>
        <taxon>Fungi</taxon>
        <taxon>Dikarya</taxon>
        <taxon>Basidiomycota</taxon>
        <taxon>Agaricomycotina</taxon>
        <taxon>Agaricomycetes</taxon>
        <taxon>Hymenochaetales</taxon>
        <taxon>Hymenochaetaceae</taxon>
        <taxon>Pyrrhoderma</taxon>
    </lineage>
</organism>
<dbReference type="AlphaFoldDB" id="A0A286UAR4"/>
<keyword evidence="2" id="KW-1185">Reference proteome</keyword>
<dbReference type="Proteomes" id="UP000217199">
    <property type="component" value="Unassembled WGS sequence"/>
</dbReference>
<evidence type="ECO:0000313" key="2">
    <source>
        <dbReference type="Proteomes" id="UP000217199"/>
    </source>
</evidence>